<dbReference type="NCBIfam" id="NF011049">
    <property type="entry name" value="PRK14479.1"/>
    <property type="match status" value="1"/>
</dbReference>
<dbReference type="GO" id="GO:0005524">
    <property type="term" value="F:ATP binding"/>
    <property type="evidence" value="ECO:0007669"/>
    <property type="project" value="UniProtKB-KW"/>
</dbReference>
<dbReference type="SUPFAM" id="SSF82549">
    <property type="entry name" value="DAK1/DegV-like"/>
    <property type="match status" value="1"/>
</dbReference>
<dbReference type="SUPFAM" id="SSF101473">
    <property type="entry name" value="DhaL-like"/>
    <property type="match status" value="1"/>
</dbReference>
<dbReference type="PANTHER" id="PTHR28629:SF4">
    <property type="entry name" value="TRIOKINASE_FMN CYCLASE"/>
    <property type="match status" value="1"/>
</dbReference>
<dbReference type="FunFam" id="3.30.1180.20:FF:000001">
    <property type="entry name" value="Dihydroxyacetone kinase 1"/>
    <property type="match status" value="1"/>
</dbReference>
<dbReference type="Pfam" id="PF02733">
    <property type="entry name" value="Dak1"/>
    <property type="match status" value="1"/>
</dbReference>
<accession>A0A3M0FZB5</accession>
<dbReference type="Proteomes" id="UP001518680">
    <property type="component" value="Unassembled WGS sequence"/>
</dbReference>
<evidence type="ECO:0000256" key="3">
    <source>
        <dbReference type="ARBA" id="ARBA00022777"/>
    </source>
</evidence>
<dbReference type="InterPro" id="IPR036117">
    <property type="entry name" value="DhaL_dom_sf"/>
</dbReference>
<reference evidence="7 10" key="2">
    <citation type="submission" date="2021-01" db="EMBL/GenBank/DDBJ databases">
        <title>Complete genome sequences of Corynebacterium macginleyi strains isolated from infectious keratitis.</title>
        <authorList>
            <person name="Sagerfors S."/>
            <person name="Poehlein A."/>
            <person name="Soderquist B."/>
            <person name="Bruggemann H."/>
        </authorList>
    </citation>
    <scope>NUCLEOTIDE SEQUENCE [LARGE SCALE GENOMIC DNA]</scope>
    <source>
        <strain evidence="7 10">12T220</strain>
    </source>
</reference>
<proteinExistence type="predicted"/>
<dbReference type="EMBL" id="REGC01000011">
    <property type="protein sequence ID" value="RMB58071.1"/>
    <property type="molecule type" value="Genomic_DNA"/>
</dbReference>
<keyword evidence="2" id="KW-0547">Nucleotide-binding</keyword>
<evidence type="ECO:0000313" key="7">
    <source>
        <dbReference type="EMBL" id="MBM0242769.1"/>
    </source>
</evidence>
<dbReference type="InterPro" id="IPR004006">
    <property type="entry name" value="DhaK_dom"/>
</dbReference>
<dbReference type="EMBL" id="JAACBX020000001">
    <property type="protein sequence ID" value="MBM0242769.1"/>
    <property type="molecule type" value="Genomic_DNA"/>
</dbReference>
<dbReference type="Pfam" id="PF02734">
    <property type="entry name" value="Dak2"/>
    <property type="match status" value="1"/>
</dbReference>
<protein>
    <submittedName>
        <fullName evidence="8">Dihydroxyacetone kinase family protein</fullName>
    </submittedName>
</protein>
<dbReference type="AlphaFoldDB" id="A0A3M0FZB5"/>
<organism evidence="8 9">
    <name type="scientific">Corynebacterium macginleyi</name>
    <dbReference type="NCBI Taxonomy" id="38290"/>
    <lineage>
        <taxon>Bacteria</taxon>
        <taxon>Bacillati</taxon>
        <taxon>Actinomycetota</taxon>
        <taxon>Actinomycetes</taxon>
        <taxon>Mycobacteriales</taxon>
        <taxon>Corynebacteriaceae</taxon>
        <taxon>Corynebacterium</taxon>
    </lineage>
</organism>
<dbReference type="PROSITE" id="PS51480">
    <property type="entry name" value="DHAL"/>
    <property type="match status" value="1"/>
</dbReference>
<keyword evidence="10" id="KW-1185">Reference proteome</keyword>
<evidence type="ECO:0000259" key="5">
    <source>
        <dbReference type="PROSITE" id="PS51480"/>
    </source>
</evidence>
<dbReference type="Proteomes" id="UP000270649">
    <property type="component" value="Unassembled WGS sequence"/>
</dbReference>
<evidence type="ECO:0000256" key="4">
    <source>
        <dbReference type="ARBA" id="ARBA00022840"/>
    </source>
</evidence>
<keyword evidence="4" id="KW-0067">ATP-binding</keyword>
<sequence length="545" mass="57131">MKHSAFRNSQESFLPDSLAGFIAQHPDAAWHDAGFIGRSTPLRTADDKPAVAVISGGGSGHEPMHAGFIGQGMLAAACPGLLFTSPNAVQVSEATQWADQGRGVLHIVKNYTGDVMNFTVARNAAEAVDTRFVLVADDIATEGTGEGPGRRGTGATILVEKVAGAAAYRGDDLDQVTELAKRTADNSRSMSVALGSGFLPTTGRETFDLDDGHMEVGVGIHGEPGTHTEKVKDAHAIVATVLEKLGAALDISSGDRVVCLVNGLGGTTLLELSLVFGEASAQLAEQGITVVRSMVGNFVTAVNMHGASITLLKADDELLELIDAPTQAPAWPRALAGVKQVESARITFEDELPVEGEDNEWLSDFVDRVQSSIEELTELDRKAGDGDFGTNMEAALESIELPLRGTDAEIFNGLAKRFLVLAGGTSGAVFGSFFTDMARAQSLAEGLSSAAEFIQELGGAQRGDCTMLDALIPAAEKAQEIGAEHPDEQTLKTLYEAAREGVEETGKIAAKKGRASYLGDRSKGIIDPGALVVSWLFGGQPLSAD</sequence>
<dbReference type="RefSeq" id="WP_121928003.1">
    <property type="nucleotide sequence ID" value="NZ_CP068291.1"/>
</dbReference>
<dbReference type="GO" id="GO:0019563">
    <property type="term" value="P:glycerol catabolic process"/>
    <property type="evidence" value="ECO:0007669"/>
    <property type="project" value="TreeGrafter"/>
</dbReference>
<dbReference type="PANTHER" id="PTHR28629">
    <property type="entry name" value="TRIOKINASE/FMN CYCLASE"/>
    <property type="match status" value="1"/>
</dbReference>
<dbReference type="SMART" id="SM01120">
    <property type="entry name" value="Dak2"/>
    <property type="match status" value="1"/>
</dbReference>
<evidence type="ECO:0000256" key="2">
    <source>
        <dbReference type="ARBA" id="ARBA00022741"/>
    </source>
</evidence>
<dbReference type="PROSITE" id="PS51481">
    <property type="entry name" value="DHAK"/>
    <property type="match status" value="1"/>
</dbReference>
<evidence type="ECO:0000313" key="8">
    <source>
        <dbReference type="EMBL" id="RMB58071.1"/>
    </source>
</evidence>
<keyword evidence="1" id="KW-0808">Transferase</keyword>
<feature type="domain" description="DhaK" evidence="6">
    <location>
        <begin position="9"/>
        <end position="331"/>
    </location>
</feature>
<dbReference type="FunFam" id="3.40.50.10440:FF:000001">
    <property type="entry name" value="Dihydroxyacetone kinase, DhaK subunit"/>
    <property type="match status" value="1"/>
</dbReference>
<evidence type="ECO:0000313" key="10">
    <source>
        <dbReference type="Proteomes" id="UP001518680"/>
    </source>
</evidence>
<dbReference type="GO" id="GO:0005829">
    <property type="term" value="C:cytosol"/>
    <property type="evidence" value="ECO:0007669"/>
    <property type="project" value="TreeGrafter"/>
</dbReference>
<feature type="domain" description="DhaL" evidence="5">
    <location>
        <begin position="356"/>
        <end position="542"/>
    </location>
</feature>
<keyword evidence="3 8" id="KW-0418">Kinase</keyword>
<comment type="caution">
    <text evidence="8">The sequence shown here is derived from an EMBL/GenBank/DDBJ whole genome shotgun (WGS) entry which is preliminary data.</text>
</comment>
<dbReference type="Gene3D" id="3.30.1180.20">
    <property type="entry name" value="Dihydroxyacetone kinase, domain 2"/>
    <property type="match status" value="1"/>
</dbReference>
<gene>
    <name evidence="8" type="ORF">D9543_08400</name>
    <name evidence="7" type="ORF">GWO63_000125</name>
</gene>
<reference evidence="8 9" key="1">
    <citation type="submission" date="2018-10" db="EMBL/GenBank/DDBJ databases">
        <title>Corynebacterium macginleyi genome sequencing and assembly of the type strain and two clinical samples.</title>
        <authorList>
            <person name="Bernier A.-M."/>
            <person name="Bernard K."/>
        </authorList>
    </citation>
    <scope>NUCLEOTIDE SEQUENCE [LARGE SCALE GENOMIC DNA]</scope>
    <source>
        <strain evidence="8 9">NML 120205</strain>
    </source>
</reference>
<dbReference type="FunFam" id="1.25.40.340:FF:000002">
    <property type="entry name" value="Dihydroxyacetone kinase, L subunit"/>
    <property type="match status" value="1"/>
</dbReference>
<dbReference type="Gene3D" id="3.40.50.10440">
    <property type="entry name" value="Dihydroxyacetone kinase, domain 1"/>
    <property type="match status" value="1"/>
</dbReference>
<evidence type="ECO:0000313" key="9">
    <source>
        <dbReference type="Proteomes" id="UP000270649"/>
    </source>
</evidence>
<dbReference type="InterPro" id="IPR050861">
    <property type="entry name" value="Dihydroxyacetone_Kinase"/>
</dbReference>
<dbReference type="GO" id="GO:0004371">
    <property type="term" value="F:glycerone kinase activity"/>
    <property type="evidence" value="ECO:0007669"/>
    <property type="project" value="InterPro"/>
</dbReference>
<dbReference type="InterPro" id="IPR004007">
    <property type="entry name" value="DhaL_dom"/>
</dbReference>
<dbReference type="Gene3D" id="1.25.40.340">
    <property type="match status" value="1"/>
</dbReference>
<evidence type="ECO:0000256" key="1">
    <source>
        <dbReference type="ARBA" id="ARBA00022679"/>
    </source>
</evidence>
<evidence type="ECO:0000259" key="6">
    <source>
        <dbReference type="PROSITE" id="PS51481"/>
    </source>
</evidence>
<name>A0A3M0FZB5_9CORY</name>